<dbReference type="AlphaFoldDB" id="A0A498R320"/>
<dbReference type="Proteomes" id="UP000277811">
    <property type="component" value="Unassembled WGS sequence"/>
</dbReference>
<protein>
    <submittedName>
        <fullName evidence="1">Uncharacterized protein</fullName>
    </submittedName>
</protein>
<evidence type="ECO:0000313" key="1">
    <source>
        <dbReference type="EMBL" id="VBB05569.1"/>
    </source>
</evidence>
<gene>
    <name evidence="1" type="ORF">LUCI_0779</name>
</gene>
<dbReference type="OrthoDB" id="1684242at2"/>
<proteinExistence type="predicted"/>
<organism evidence="1 2">
    <name type="scientific">Lucifera butyrica</name>
    <dbReference type="NCBI Taxonomy" id="1351585"/>
    <lineage>
        <taxon>Bacteria</taxon>
        <taxon>Bacillati</taxon>
        <taxon>Bacillota</taxon>
        <taxon>Negativicutes</taxon>
        <taxon>Veillonellales</taxon>
        <taxon>Veillonellaceae</taxon>
        <taxon>Lucifera</taxon>
    </lineage>
</organism>
<name>A0A498R320_9FIRM</name>
<sequence length="159" mass="17582">MSDKDLEILIPDNPVTLASGEIVVIRPFPFAKLPRVIALINSIGVGIFSLLEARNGVTVGEVESIAGTATLEIDDLVVNKVNEFVTSHFDEVIEIMGIYCSRPKEFFLDEEKGPNIEEACVILFTIIERHLVFFTKTLRPILAQIRSKTQLPGDTSSKP</sequence>
<dbReference type="EMBL" id="UPPP01000057">
    <property type="protein sequence ID" value="VBB05569.1"/>
    <property type="molecule type" value="Genomic_DNA"/>
</dbReference>
<evidence type="ECO:0000313" key="2">
    <source>
        <dbReference type="Proteomes" id="UP000277811"/>
    </source>
</evidence>
<keyword evidence="2" id="KW-1185">Reference proteome</keyword>
<reference evidence="1 2" key="1">
    <citation type="submission" date="2018-06" db="EMBL/GenBank/DDBJ databases">
        <authorList>
            <person name="Strepis N."/>
        </authorList>
    </citation>
    <scope>NUCLEOTIDE SEQUENCE [LARGE SCALE GENOMIC DNA]</scope>
    <source>
        <strain evidence="1">LUCI</strain>
    </source>
</reference>
<dbReference type="RefSeq" id="WP_122626558.1">
    <property type="nucleotide sequence ID" value="NZ_UPPP01000057.1"/>
</dbReference>
<accession>A0A498R320</accession>